<dbReference type="Pfam" id="PF22513">
    <property type="entry name" value="FitA-like_RHH"/>
    <property type="match status" value="1"/>
</dbReference>
<organism evidence="2 3">
    <name type="scientific">Nocardioides marmoriginsengisoli</name>
    <dbReference type="NCBI Taxonomy" id="661483"/>
    <lineage>
        <taxon>Bacteria</taxon>
        <taxon>Bacillati</taxon>
        <taxon>Actinomycetota</taxon>
        <taxon>Actinomycetes</taxon>
        <taxon>Propionibacteriales</taxon>
        <taxon>Nocardioidaceae</taxon>
        <taxon>Nocardioides</taxon>
    </lineage>
</organism>
<dbReference type="EMBL" id="RJSE01000003">
    <property type="protein sequence ID" value="RNL65530.1"/>
    <property type="molecule type" value="Genomic_DNA"/>
</dbReference>
<dbReference type="OrthoDB" id="7107936at2"/>
<accession>A0A3N0CQ82</accession>
<dbReference type="SUPFAM" id="SSF47598">
    <property type="entry name" value="Ribbon-helix-helix"/>
    <property type="match status" value="1"/>
</dbReference>
<dbReference type="InterPro" id="IPR010985">
    <property type="entry name" value="Ribbon_hlx_hlx"/>
</dbReference>
<evidence type="ECO:0000259" key="1">
    <source>
        <dbReference type="Pfam" id="PF22513"/>
    </source>
</evidence>
<reference evidence="2 3" key="1">
    <citation type="submission" date="2018-11" db="EMBL/GenBank/DDBJ databases">
        <authorList>
            <person name="Li F."/>
        </authorList>
    </citation>
    <scope>NUCLEOTIDE SEQUENCE [LARGE SCALE GENOMIC DNA]</scope>
    <source>
        <strain evidence="2 3">Gsoil 097</strain>
    </source>
</reference>
<dbReference type="AlphaFoldDB" id="A0A3N0CQ82"/>
<comment type="caution">
    <text evidence="2">The sequence shown here is derived from an EMBL/GenBank/DDBJ whole genome shotgun (WGS) entry which is preliminary data.</text>
</comment>
<keyword evidence="3" id="KW-1185">Reference proteome</keyword>
<evidence type="ECO:0000313" key="3">
    <source>
        <dbReference type="Proteomes" id="UP000267128"/>
    </source>
</evidence>
<name>A0A3N0CQ82_9ACTN</name>
<dbReference type="Proteomes" id="UP000267128">
    <property type="component" value="Unassembled WGS sequence"/>
</dbReference>
<feature type="domain" description="Antitoxin FitA-like ribbon-helix-helix" evidence="1">
    <location>
        <begin position="3"/>
        <end position="41"/>
    </location>
</feature>
<dbReference type="GO" id="GO:0006355">
    <property type="term" value="P:regulation of DNA-templated transcription"/>
    <property type="evidence" value="ECO:0007669"/>
    <property type="project" value="InterPro"/>
</dbReference>
<protein>
    <recommendedName>
        <fullName evidence="1">Antitoxin FitA-like ribbon-helix-helix domain-containing protein</fullName>
    </recommendedName>
</protein>
<dbReference type="InterPro" id="IPR053853">
    <property type="entry name" value="FitA-like_RHH"/>
</dbReference>
<proteinExistence type="predicted"/>
<dbReference type="RefSeq" id="WP_123226631.1">
    <property type="nucleotide sequence ID" value="NZ_RJSE01000003.1"/>
</dbReference>
<gene>
    <name evidence="2" type="ORF">EFK50_05325</name>
</gene>
<sequence>MSPSLQVRNVPEDIHAELRRRAEMFGMSLSDYVLQLLTEVASRPTVAEVLQRSAERGDPPGITGQDVVDIIRRGRDAR</sequence>
<evidence type="ECO:0000313" key="2">
    <source>
        <dbReference type="EMBL" id="RNL65530.1"/>
    </source>
</evidence>